<feature type="compositionally biased region" description="Acidic residues" evidence="20">
    <location>
        <begin position="212"/>
        <end position="222"/>
    </location>
</feature>
<keyword evidence="8" id="KW-0653">Protein transport</keyword>
<evidence type="ECO:0000256" key="17">
    <source>
        <dbReference type="ARBA" id="ARBA00023284"/>
    </source>
</evidence>
<keyword evidence="11" id="KW-1133">Transmembrane helix</keyword>
<reference evidence="22" key="1">
    <citation type="submission" date="2021-05" db="EMBL/GenBank/DDBJ databases">
        <authorList>
            <person name="Stam R."/>
        </authorList>
    </citation>
    <scope>NUCLEOTIDE SEQUENCE</scope>
    <source>
        <strain evidence="22">CS162</strain>
    </source>
</reference>
<keyword evidence="6" id="KW-0812">Transmembrane</keyword>
<feature type="compositionally biased region" description="Polar residues" evidence="20">
    <location>
        <begin position="336"/>
        <end position="346"/>
    </location>
</feature>
<feature type="region of interest" description="Disordered" evidence="20">
    <location>
        <begin position="75"/>
        <end position="131"/>
    </location>
</feature>
<evidence type="ECO:0000256" key="13">
    <source>
        <dbReference type="ARBA" id="ARBA00023010"/>
    </source>
</evidence>
<evidence type="ECO:0000256" key="18">
    <source>
        <dbReference type="ARBA" id="ARBA00024980"/>
    </source>
</evidence>
<organism evidence="22 23">
    <name type="scientific">Alternaria atra</name>
    <dbReference type="NCBI Taxonomy" id="119953"/>
    <lineage>
        <taxon>Eukaryota</taxon>
        <taxon>Fungi</taxon>
        <taxon>Dikarya</taxon>
        <taxon>Ascomycota</taxon>
        <taxon>Pezizomycotina</taxon>
        <taxon>Dothideomycetes</taxon>
        <taxon>Pleosporomycetidae</taxon>
        <taxon>Pleosporales</taxon>
        <taxon>Pleosporineae</taxon>
        <taxon>Pleosporaceae</taxon>
        <taxon>Alternaria</taxon>
        <taxon>Alternaria sect. Ulocladioides</taxon>
    </lineage>
</organism>
<keyword evidence="9" id="KW-0809">Transit peptide</keyword>
<evidence type="ECO:0000256" key="16">
    <source>
        <dbReference type="ARBA" id="ARBA00023157"/>
    </source>
</evidence>
<keyword evidence="7" id="KW-0999">Mitochondrion inner membrane</keyword>
<evidence type="ECO:0000256" key="7">
    <source>
        <dbReference type="ARBA" id="ARBA00022792"/>
    </source>
</evidence>
<dbReference type="Gene3D" id="1.10.287.2900">
    <property type="match status" value="1"/>
</dbReference>
<comment type="function">
    <text evidence="18">Required for the import and folding of small cysteine-containing proteins (small Tim) in the mitochondrial intermembrane space (IMS). Forms a redox cycle with ERV1 that involves a disulfide relay system. Precursor proteins to be imported into the IMS are translocated in their reduced form into the mitochondria. The oxidized form of MIA40 forms a transient intermolecular disulfide bridge with the reduced precursor protein, resulting in oxidation of the precursor protein that now contains an intramolecular disulfide bond and is able to undergo folding in the IMS.</text>
</comment>
<keyword evidence="14" id="KW-0496">Mitochondrion</keyword>
<gene>
    <name evidence="22" type="ORF">ALTATR162_LOCUS3139</name>
</gene>
<evidence type="ECO:0000256" key="4">
    <source>
        <dbReference type="ARBA" id="ARBA00013714"/>
    </source>
</evidence>
<comment type="subcellular location">
    <subcellularLocation>
        <location evidence="3">Mitochondrion inner membrane</location>
        <topology evidence="3">Single-pass type II membrane protein</topology>
        <orientation evidence="3">Intermembrane side</orientation>
    </subcellularLocation>
</comment>
<keyword evidence="10" id="KW-0735">Signal-anchor</keyword>
<comment type="cofactor">
    <cofactor evidence="2">
        <name>Cu(2+)</name>
        <dbReference type="ChEBI" id="CHEBI:29036"/>
    </cofactor>
</comment>
<feature type="domain" description="CHCH" evidence="21">
    <location>
        <begin position="167"/>
        <end position="202"/>
    </location>
</feature>
<dbReference type="PANTHER" id="PTHR21622:SF0">
    <property type="entry name" value="COILED-COIL-HELIX-COILED-COIL-HELIX DOMAIN CONTAINING 4"/>
    <property type="match status" value="1"/>
</dbReference>
<dbReference type="OrthoDB" id="7481291at2759"/>
<keyword evidence="17" id="KW-0676">Redox-active center</keyword>
<dbReference type="InterPro" id="IPR039289">
    <property type="entry name" value="CHCHD4"/>
</dbReference>
<evidence type="ECO:0000313" key="23">
    <source>
        <dbReference type="Proteomes" id="UP000676310"/>
    </source>
</evidence>
<evidence type="ECO:0000256" key="14">
    <source>
        <dbReference type="ARBA" id="ARBA00023128"/>
    </source>
</evidence>
<dbReference type="PANTHER" id="PTHR21622">
    <property type="entry name" value="COILED-COIL-HELIX-COILED-COIL-HELIX DOMAIN CONTAINING 4"/>
    <property type="match status" value="1"/>
</dbReference>
<evidence type="ECO:0000256" key="3">
    <source>
        <dbReference type="ARBA" id="ARBA00004164"/>
    </source>
</evidence>
<evidence type="ECO:0000256" key="10">
    <source>
        <dbReference type="ARBA" id="ARBA00022968"/>
    </source>
</evidence>
<comment type="cofactor">
    <cofactor evidence="1">
        <name>Zn(2+)</name>
        <dbReference type="ChEBI" id="CHEBI:29105"/>
    </cofactor>
</comment>
<dbReference type="GO" id="GO:0005743">
    <property type="term" value="C:mitochondrial inner membrane"/>
    <property type="evidence" value="ECO:0007669"/>
    <property type="project" value="UniProtKB-SubCell"/>
</dbReference>
<dbReference type="GeneID" id="67014662"/>
<dbReference type="FunFam" id="1.10.287.2900:FF:000002">
    <property type="entry name" value="Mitochondrial intermembrane space import and assembly protein"/>
    <property type="match status" value="1"/>
</dbReference>
<evidence type="ECO:0000313" key="22">
    <source>
        <dbReference type="EMBL" id="CAG5153351.1"/>
    </source>
</evidence>
<dbReference type="PROSITE" id="PS51808">
    <property type="entry name" value="CHCH"/>
    <property type="match status" value="1"/>
</dbReference>
<evidence type="ECO:0000256" key="15">
    <source>
        <dbReference type="ARBA" id="ARBA00023136"/>
    </source>
</evidence>
<name>A0A8J2HZR0_9PLEO</name>
<dbReference type="Pfam" id="PF06747">
    <property type="entry name" value="CHCH"/>
    <property type="match status" value="1"/>
</dbReference>
<evidence type="ECO:0000256" key="9">
    <source>
        <dbReference type="ARBA" id="ARBA00022946"/>
    </source>
</evidence>
<evidence type="ECO:0000259" key="21">
    <source>
        <dbReference type="Pfam" id="PF06747"/>
    </source>
</evidence>
<sequence>MFRAAPRLIARPALRAAPLRSIAPARRYLSTAPPSQKSRSFKSLVARIGIAGAIIYYYNTTDVFAEEPRQLVQALPETEVESEHLPTIESISEERKRRQAVQAQLDAQKQKEAASAQQNAEGSASEDGQGSIEGLQEEADQQGAFNPETGEINWDCPCLGGMAHGPCGEQFKAAFSCFVYSTEEPKGMDCIDKFKDMQNCFREYPEVYGSELDSDADEEDDMTASAETPTRSSPTSTPPPDAFSSNAQPDSSPEPATNDHAASAKGKFSGERNSKPQTPDNSLVPDEYKPNAKHNPVYDARGDMSSLDSEKEKEKSKQKPKGDNDTERANKAKAQVKNQEPVSESESMVPKASHDANERGTEKLEKK</sequence>
<evidence type="ECO:0000256" key="20">
    <source>
        <dbReference type="SAM" id="MobiDB-lite"/>
    </source>
</evidence>
<dbReference type="InterPro" id="IPR010625">
    <property type="entry name" value="CHCH"/>
</dbReference>
<dbReference type="AlphaFoldDB" id="A0A8J2HZR0"/>
<dbReference type="Proteomes" id="UP000676310">
    <property type="component" value="Unassembled WGS sequence"/>
</dbReference>
<keyword evidence="23" id="KW-1185">Reference proteome</keyword>
<evidence type="ECO:0000256" key="12">
    <source>
        <dbReference type="ARBA" id="ARBA00023002"/>
    </source>
</evidence>
<comment type="caution">
    <text evidence="22">The sequence shown here is derived from an EMBL/GenBank/DDBJ whole genome shotgun (WGS) entry which is preliminary data.</text>
</comment>
<feature type="compositionally biased region" description="Polar residues" evidence="20">
    <location>
        <begin position="246"/>
        <end position="255"/>
    </location>
</feature>
<evidence type="ECO:0000256" key="11">
    <source>
        <dbReference type="ARBA" id="ARBA00022989"/>
    </source>
</evidence>
<feature type="compositionally biased region" description="Basic and acidic residues" evidence="20">
    <location>
        <begin position="81"/>
        <end position="96"/>
    </location>
</feature>
<evidence type="ECO:0000256" key="8">
    <source>
        <dbReference type="ARBA" id="ARBA00022927"/>
    </source>
</evidence>
<feature type="compositionally biased region" description="Basic and acidic residues" evidence="20">
    <location>
        <begin position="308"/>
        <end position="330"/>
    </location>
</feature>
<evidence type="ECO:0000256" key="2">
    <source>
        <dbReference type="ARBA" id="ARBA00001973"/>
    </source>
</evidence>
<dbReference type="EMBL" id="CAJRGZ010000016">
    <property type="protein sequence ID" value="CAG5153351.1"/>
    <property type="molecule type" value="Genomic_DNA"/>
</dbReference>
<evidence type="ECO:0000256" key="6">
    <source>
        <dbReference type="ARBA" id="ARBA00022692"/>
    </source>
</evidence>
<accession>A0A8J2HZR0</accession>
<evidence type="ECO:0000256" key="19">
    <source>
        <dbReference type="ARBA" id="ARBA00033150"/>
    </source>
</evidence>
<keyword evidence="16" id="KW-1015">Disulfide bond</keyword>
<evidence type="ECO:0000256" key="1">
    <source>
        <dbReference type="ARBA" id="ARBA00001947"/>
    </source>
</evidence>
<feature type="compositionally biased region" description="Basic and acidic residues" evidence="20">
    <location>
        <begin position="352"/>
        <end position="367"/>
    </location>
</feature>
<dbReference type="GO" id="GO:0015035">
    <property type="term" value="F:protein-disulfide reductase activity"/>
    <property type="evidence" value="ECO:0007669"/>
    <property type="project" value="InterPro"/>
</dbReference>
<feature type="compositionally biased region" description="Low complexity" evidence="20">
    <location>
        <begin position="223"/>
        <end position="235"/>
    </location>
</feature>
<keyword evidence="15" id="KW-0472">Membrane</keyword>
<dbReference type="GO" id="GO:0005758">
    <property type="term" value="C:mitochondrial intermembrane space"/>
    <property type="evidence" value="ECO:0007669"/>
    <property type="project" value="TreeGrafter"/>
</dbReference>
<feature type="region of interest" description="Disordered" evidence="20">
    <location>
        <begin position="211"/>
        <end position="367"/>
    </location>
</feature>
<protein>
    <recommendedName>
        <fullName evidence="4">Mitochondrial intermembrane space import and assembly protein 40</fullName>
    </recommendedName>
    <alternativeName>
        <fullName evidence="19">Mitochondrial import inner membrane translocase TIM40</fullName>
    </alternativeName>
</protein>
<keyword evidence="12" id="KW-0560">Oxidoreductase</keyword>
<evidence type="ECO:0000256" key="5">
    <source>
        <dbReference type="ARBA" id="ARBA00022448"/>
    </source>
</evidence>
<dbReference type="GO" id="GO:0045041">
    <property type="term" value="P:protein import into mitochondrial intermembrane space"/>
    <property type="evidence" value="ECO:0007669"/>
    <property type="project" value="InterPro"/>
</dbReference>
<keyword evidence="13" id="KW-0811">Translocation</keyword>
<dbReference type="RefSeq" id="XP_043166680.1">
    <property type="nucleotide sequence ID" value="XM_043310745.1"/>
</dbReference>
<keyword evidence="5" id="KW-0813">Transport</keyword>
<proteinExistence type="predicted"/>